<organism evidence="2 3">
    <name type="scientific">Robbsia andropogonis</name>
    <dbReference type="NCBI Taxonomy" id="28092"/>
    <lineage>
        <taxon>Bacteria</taxon>
        <taxon>Pseudomonadati</taxon>
        <taxon>Pseudomonadota</taxon>
        <taxon>Betaproteobacteria</taxon>
        <taxon>Burkholderiales</taxon>
        <taxon>Burkholderiaceae</taxon>
        <taxon>Robbsia</taxon>
    </lineage>
</organism>
<feature type="transmembrane region" description="Helical" evidence="1">
    <location>
        <begin position="149"/>
        <end position="170"/>
    </location>
</feature>
<dbReference type="AlphaFoldDB" id="A0A0F5JY12"/>
<keyword evidence="1" id="KW-1133">Transmembrane helix</keyword>
<keyword evidence="1" id="KW-0812">Transmembrane</keyword>
<gene>
    <name evidence="2" type="ORF">WM40_15440</name>
</gene>
<dbReference type="EMBL" id="LAQU01000016">
    <property type="protein sequence ID" value="KKB62771.1"/>
    <property type="molecule type" value="Genomic_DNA"/>
</dbReference>
<feature type="transmembrane region" description="Helical" evidence="1">
    <location>
        <begin position="35"/>
        <end position="52"/>
    </location>
</feature>
<name>A0A0F5JY12_9BURK</name>
<dbReference type="PATRIC" id="fig|28092.6.peg.3645"/>
<comment type="caution">
    <text evidence="2">The sequence shown here is derived from an EMBL/GenBank/DDBJ whole genome shotgun (WGS) entry which is preliminary data.</text>
</comment>
<feature type="transmembrane region" description="Helical" evidence="1">
    <location>
        <begin position="120"/>
        <end position="143"/>
    </location>
</feature>
<evidence type="ECO:0008006" key="4">
    <source>
        <dbReference type="Google" id="ProtNLM"/>
    </source>
</evidence>
<keyword evidence="1" id="KW-0472">Membrane</keyword>
<dbReference type="STRING" id="28092.WM40_15440"/>
<feature type="transmembrane region" description="Helical" evidence="1">
    <location>
        <begin position="12"/>
        <end position="29"/>
    </location>
</feature>
<dbReference type="Pfam" id="PF11086">
    <property type="entry name" value="DUF2878"/>
    <property type="match status" value="1"/>
</dbReference>
<proteinExistence type="predicted"/>
<protein>
    <recommendedName>
        <fullName evidence="4">DUF2878 domain-containing protein</fullName>
    </recommendedName>
</protein>
<evidence type="ECO:0000256" key="1">
    <source>
        <dbReference type="SAM" id="Phobius"/>
    </source>
</evidence>
<evidence type="ECO:0000313" key="3">
    <source>
        <dbReference type="Proteomes" id="UP000033618"/>
    </source>
</evidence>
<evidence type="ECO:0000313" key="2">
    <source>
        <dbReference type="EMBL" id="KKB62771.1"/>
    </source>
</evidence>
<reference evidence="2 3" key="1">
    <citation type="submission" date="2015-03" db="EMBL/GenBank/DDBJ databases">
        <title>Draft Genome Sequence of Burkholderia andropogonis type strain ICMP2807, isolated from Sorghum bicolor.</title>
        <authorList>
            <person name="Lopes-Santos L."/>
            <person name="Castro D.B."/>
            <person name="Ottoboni L.M."/>
            <person name="Park D."/>
            <person name="Weirc B.S."/>
            <person name="Destefano S.A."/>
        </authorList>
    </citation>
    <scope>NUCLEOTIDE SEQUENCE [LARGE SCALE GENOMIC DNA]</scope>
    <source>
        <strain evidence="2 3">ICMP2807</strain>
    </source>
</reference>
<keyword evidence="3" id="KW-1185">Reference proteome</keyword>
<sequence length="179" mass="19656">MARLRQPWIARTLYLVACHVGWFVSVLSAARHLAWIGAVFSLCMFVYHLIVAERPRDEAILACIVLLGAACWESAIVRTHVIVYATGTLWPGTAPYWILALWLQLAIQVNVLLAWFKRHLWLAALLGAVAGPLSFRAGVAMGAARFPDAAFATGVLAIGWACLFPALMVLGRRWNGMTA</sequence>
<dbReference type="Proteomes" id="UP000033618">
    <property type="component" value="Unassembled WGS sequence"/>
</dbReference>
<accession>A0A0F5JY12</accession>
<dbReference type="InterPro" id="IPR021306">
    <property type="entry name" value="DUF2878"/>
</dbReference>
<feature type="transmembrane region" description="Helical" evidence="1">
    <location>
        <begin position="59"/>
        <end position="82"/>
    </location>
</feature>
<feature type="transmembrane region" description="Helical" evidence="1">
    <location>
        <begin position="94"/>
        <end position="113"/>
    </location>
</feature>